<dbReference type="Pfam" id="PF00892">
    <property type="entry name" value="EamA"/>
    <property type="match status" value="1"/>
</dbReference>
<keyword evidence="5 6" id="KW-0472">Membrane</keyword>
<keyword evidence="3 6" id="KW-0812">Transmembrane</keyword>
<evidence type="ECO:0000256" key="3">
    <source>
        <dbReference type="ARBA" id="ARBA00022692"/>
    </source>
</evidence>
<dbReference type="InterPro" id="IPR051258">
    <property type="entry name" value="Diverse_Substrate_Transporter"/>
</dbReference>
<reference evidence="8" key="2">
    <citation type="submission" date="2024-10" db="UniProtKB">
        <authorList>
            <consortium name="EnsemblProtists"/>
        </authorList>
    </citation>
    <scope>IDENTIFICATION</scope>
</reference>
<dbReference type="InterPro" id="IPR000620">
    <property type="entry name" value="EamA_dom"/>
</dbReference>
<keyword evidence="4 6" id="KW-1133">Transmembrane helix</keyword>
<organism evidence="8 9">
    <name type="scientific">Emiliania huxleyi (strain CCMP1516)</name>
    <dbReference type="NCBI Taxonomy" id="280463"/>
    <lineage>
        <taxon>Eukaryota</taxon>
        <taxon>Haptista</taxon>
        <taxon>Haptophyta</taxon>
        <taxon>Prymnesiophyceae</taxon>
        <taxon>Isochrysidales</taxon>
        <taxon>Noelaerhabdaceae</taxon>
        <taxon>Emiliania</taxon>
    </lineage>
</organism>
<dbReference type="EnsemblProtists" id="EOD13453">
    <property type="protein sequence ID" value="EOD13453"/>
    <property type="gene ID" value="EMIHUDRAFT_212516"/>
</dbReference>
<evidence type="ECO:0000313" key="8">
    <source>
        <dbReference type="EnsemblProtists" id="EOD13453"/>
    </source>
</evidence>
<evidence type="ECO:0000259" key="7">
    <source>
        <dbReference type="Pfam" id="PF00892"/>
    </source>
</evidence>
<feature type="domain" description="EamA" evidence="7">
    <location>
        <begin position="74"/>
        <end position="218"/>
    </location>
</feature>
<dbReference type="PANTHER" id="PTHR42920:SF23">
    <property type="entry name" value="EAMA DOMAIN-CONTAINING PROTEIN"/>
    <property type="match status" value="1"/>
</dbReference>
<evidence type="ECO:0000313" key="9">
    <source>
        <dbReference type="Proteomes" id="UP000013827"/>
    </source>
</evidence>
<proteinExistence type="predicted"/>
<evidence type="ECO:0000256" key="2">
    <source>
        <dbReference type="ARBA" id="ARBA00022475"/>
    </source>
</evidence>
<feature type="transmembrane region" description="Helical" evidence="6">
    <location>
        <begin position="145"/>
        <end position="166"/>
    </location>
</feature>
<dbReference type="AlphaFoldDB" id="A0A0D3IQB8"/>
<sequence>MPLALAIAAASLTLSGPRNAEQDRRSLAQAGSHNCAEAAVAAAMRRPTATVRHAPAVLTAAVTSPPPARRAMPLAMLLLAPLAMGTYGVAVKCLFALPTPPPELLFTLINYLVSSTAVAAAATVVHRRDLSPSAPRPPRPGSRGALLAGGCELGGYLFLGSCFQLFGLRTVPASRAAFLIQLTTVFTPLVDGLLQRRAPSRAESLGCLLALCGVAMLLARVKEAARGLLSLAALAAAAACSPAQAQGLRAFAQAAAARPRAVAGPVLALAMWTGLVTTALPTVAQTLAQRDVAASTAAVAYAAQPLVSADAPPSSFVPTRAARALPVLSGHGHSRGWAREE</sequence>
<dbReference type="HOGENOM" id="CLU_814905_0_0_1"/>
<evidence type="ECO:0000256" key="1">
    <source>
        <dbReference type="ARBA" id="ARBA00004651"/>
    </source>
</evidence>
<evidence type="ECO:0000256" key="6">
    <source>
        <dbReference type="SAM" id="Phobius"/>
    </source>
</evidence>
<dbReference type="PANTHER" id="PTHR42920">
    <property type="entry name" value="OS03G0707200 PROTEIN-RELATED"/>
    <property type="match status" value="1"/>
</dbReference>
<accession>A0A0D3IQB8</accession>
<keyword evidence="2" id="KW-1003">Cell membrane</keyword>
<keyword evidence="9" id="KW-1185">Reference proteome</keyword>
<comment type="subcellular location">
    <subcellularLocation>
        <location evidence="1">Cell membrane</location>
        <topology evidence="1">Multi-pass membrane protein</topology>
    </subcellularLocation>
</comment>
<name>A0A0D3IQB8_EMIH1</name>
<evidence type="ECO:0000256" key="5">
    <source>
        <dbReference type="ARBA" id="ARBA00023136"/>
    </source>
</evidence>
<dbReference type="Proteomes" id="UP000013827">
    <property type="component" value="Unassembled WGS sequence"/>
</dbReference>
<dbReference type="RefSeq" id="XP_005765882.1">
    <property type="nucleotide sequence ID" value="XM_005765825.1"/>
</dbReference>
<dbReference type="SUPFAM" id="SSF103481">
    <property type="entry name" value="Multidrug resistance efflux transporter EmrE"/>
    <property type="match status" value="1"/>
</dbReference>
<dbReference type="GeneID" id="17259589"/>
<dbReference type="GO" id="GO:0005886">
    <property type="term" value="C:plasma membrane"/>
    <property type="evidence" value="ECO:0007669"/>
    <property type="project" value="UniProtKB-SubCell"/>
</dbReference>
<dbReference type="KEGG" id="ehx:EMIHUDRAFT_212516"/>
<reference evidence="9" key="1">
    <citation type="journal article" date="2013" name="Nature">
        <title>Pan genome of the phytoplankton Emiliania underpins its global distribution.</title>
        <authorList>
            <person name="Read B.A."/>
            <person name="Kegel J."/>
            <person name="Klute M.J."/>
            <person name="Kuo A."/>
            <person name="Lefebvre S.C."/>
            <person name="Maumus F."/>
            <person name="Mayer C."/>
            <person name="Miller J."/>
            <person name="Monier A."/>
            <person name="Salamov A."/>
            <person name="Young J."/>
            <person name="Aguilar M."/>
            <person name="Claverie J.M."/>
            <person name="Frickenhaus S."/>
            <person name="Gonzalez K."/>
            <person name="Herman E.K."/>
            <person name="Lin Y.C."/>
            <person name="Napier J."/>
            <person name="Ogata H."/>
            <person name="Sarno A.F."/>
            <person name="Shmutz J."/>
            <person name="Schroeder D."/>
            <person name="de Vargas C."/>
            <person name="Verret F."/>
            <person name="von Dassow P."/>
            <person name="Valentin K."/>
            <person name="Van de Peer Y."/>
            <person name="Wheeler G."/>
            <person name="Dacks J.B."/>
            <person name="Delwiche C.F."/>
            <person name="Dyhrman S.T."/>
            <person name="Glockner G."/>
            <person name="John U."/>
            <person name="Richards T."/>
            <person name="Worden A.Z."/>
            <person name="Zhang X."/>
            <person name="Grigoriev I.V."/>
            <person name="Allen A.E."/>
            <person name="Bidle K."/>
            <person name="Borodovsky M."/>
            <person name="Bowler C."/>
            <person name="Brownlee C."/>
            <person name="Cock J.M."/>
            <person name="Elias M."/>
            <person name="Gladyshev V.N."/>
            <person name="Groth M."/>
            <person name="Guda C."/>
            <person name="Hadaegh A."/>
            <person name="Iglesias-Rodriguez M.D."/>
            <person name="Jenkins J."/>
            <person name="Jones B.M."/>
            <person name="Lawson T."/>
            <person name="Leese F."/>
            <person name="Lindquist E."/>
            <person name="Lobanov A."/>
            <person name="Lomsadze A."/>
            <person name="Malik S.B."/>
            <person name="Marsh M.E."/>
            <person name="Mackinder L."/>
            <person name="Mock T."/>
            <person name="Mueller-Roeber B."/>
            <person name="Pagarete A."/>
            <person name="Parker M."/>
            <person name="Probert I."/>
            <person name="Quesneville H."/>
            <person name="Raines C."/>
            <person name="Rensing S.A."/>
            <person name="Riano-Pachon D.M."/>
            <person name="Richier S."/>
            <person name="Rokitta S."/>
            <person name="Shiraiwa Y."/>
            <person name="Soanes D.M."/>
            <person name="van der Giezen M."/>
            <person name="Wahlund T.M."/>
            <person name="Williams B."/>
            <person name="Wilson W."/>
            <person name="Wolfe G."/>
            <person name="Wurch L.L."/>
        </authorList>
    </citation>
    <scope>NUCLEOTIDE SEQUENCE</scope>
</reference>
<feature type="transmembrane region" description="Helical" evidence="6">
    <location>
        <begin position="74"/>
        <end position="97"/>
    </location>
</feature>
<protein>
    <recommendedName>
        <fullName evidence="7">EamA domain-containing protein</fullName>
    </recommendedName>
</protein>
<dbReference type="InterPro" id="IPR037185">
    <property type="entry name" value="EmrE-like"/>
</dbReference>
<feature type="transmembrane region" description="Helical" evidence="6">
    <location>
        <begin position="104"/>
        <end position="125"/>
    </location>
</feature>
<dbReference type="PaxDb" id="2903-EOD13453"/>
<evidence type="ECO:0000256" key="4">
    <source>
        <dbReference type="ARBA" id="ARBA00022989"/>
    </source>
</evidence>